<accession>A0A5R8ZQ72</accession>
<comment type="caution">
    <text evidence="1">The sequence shown here is derived from an EMBL/GenBank/DDBJ whole genome shotgun (WGS) entry which is preliminary data.</text>
</comment>
<name>A0A5R8ZQ72_PSENT</name>
<reference evidence="1 2" key="1">
    <citation type="submission" date="2019-05" db="EMBL/GenBank/DDBJ databases">
        <authorList>
            <person name="Moore K."/>
            <person name="O'Neill P."/>
            <person name="Farbos A."/>
            <person name="Studholme D.J."/>
        </authorList>
    </citation>
    <scope>NUCLEOTIDE SEQUENCE [LARGE SCALE GENOMIC DNA]</scope>
    <source>
        <strain evidence="1 2">DSM 9128</strain>
    </source>
</reference>
<reference evidence="2" key="2">
    <citation type="submission" date="2019-06" db="EMBL/GenBank/DDBJ databases">
        <title>AzeR, a transcriptional regulator that responds to azelaic acid in Pseudomonas nitroreducens.</title>
        <authorList>
            <person name="Bez C."/>
            <person name="Javvadi S.G."/>
            <person name="Bertani I."/>
            <person name="Devescovi G."/>
            <person name="Studholme D.J."/>
            <person name="Geller A."/>
            <person name="Levy A."/>
            <person name="Venturi V."/>
        </authorList>
    </citation>
    <scope>NUCLEOTIDE SEQUENCE [LARGE SCALE GENOMIC DNA]</scope>
    <source>
        <strain evidence="2">DSM 9128</strain>
    </source>
</reference>
<gene>
    <name evidence="1" type="ORF">FEA48_30590</name>
</gene>
<evidence type="ECO:0000313" key="2">
    <source>
        <dbReference type="Proteomes" id="UP000307510"/>
    </source>
</evidence>
<proteinExistence type="predicted"/>
<evidence type="ECO:0000313" key="1">
    <source>
        <dbReference type="EMBL" id="TLP68204.1"/>
    </source>
</evidence>
<dbReference type="AlphaFoldDB" id="A0A5R8ZQ72"/>
<organism evidence="1 2">
    <name type="scientific">Pseudomonas nitroreducens</name>
    <dbReference type="NCBI Taxonomy" id="46680"/>
    <lineage>
        <taxon>Bacteria</taxon>
        <taxon>Pseudomonadati</taxon>
        <taxon>Pseudomonadota</taxon>
        <taxon>Gammaproteobacteria</taxon>
        <taxon>Pseudomonadales</taxon>
        <taxon>Pseudomonadaceae</taxon>
        <taxon>Pseudomonas</taxon>
    </lineage>
</organism>
<dbReference type="Proteomes" id="UP000307510">
    <property type="component" value="Unassembled WGS sequence"/>
</dbReference>
<sequence>MDSFYYRSCTPRIVALVRAWYLERDIFEAQRKQLSAAFGAEASAMRGIDSQYIGGLKLPPAPDLDVHWRQPDNCGLRNLRAAGQPPKGASKTERTAIRKEHTRLVELWQEHCPKRISSHSTWQQLGINTGNLWLSGGIMFELDGVAYFNLGFPINEHEHLAKVANHQPSYGWIEGAEEILSSAYFAARDHKDNRTAEEAAHAA</sequence>
<dbReference type="RefSeq" id="WP_138217143.1">
    <property type="nucleotide sequence ID" value="NZ_VASG01000014.1"/>
</dbReference>
<protein>
    <submittedName>
        <fullName evidence="1">Uncharacterized protein</fullName>
    </submittedName>
</protein>
<dbReference type="EMBL" id="VASG01000014">
    <property type="protein sequence ID" value="TLP68204.1"/>
    <property type="molecule type" value="Genomic_DNA"/>
</dbReference>